<dbReference type="HOGENOM" id="CLU_117503_4_0_4"/>
<evidence type="ECO:0000313" key="4">
    <source>
        <dbReference type="Proteomes" id="UP000006876"/>
    </source>
</evidence>
<dbReference type="RefSeq" id="WP_013397356.1">
    <property type="nucleotide sequence ID" value="NC_014642.1"/>
</dbReference>
<dbReference type="GO" id="GO:0003677">
    <property type="term" value="F:DNA binding"/>
    <property type="evidence" value="ECO:0007669"/>
    <property type="project" value="InterPro"/>
</dbReference>
<organism evidence="3 4">
    <name type="scientific">Achromobacter xylosoxidans (strain A8)</name>
    <dbReference type="NCBI Taxonomy" id="762376"/>
    <lineage>
        <taxon>Bacteria</taxon>
        <taxon>Pseudomonadati</taxon>
        <taxon>Pseudomonadota</taxon>
        <taxon>Betaproteobacteria</taxon>
        <taxon>Burkholderiales</taxon>
        <taxon>Alcaligenaceae</taxon>
        <taxon>Achromobacter</taxon>
    </lineage>
</organism>
<reference evidence="4" key="1">
    <citation type="journal article" date="2011" name="J. Bacteriol.">
        <title>Complete genome sequence of the haloaromatic acid-degrading bacterium Achromobacter xylosoxidans A8.</title>
        <authorList>
            <person name="Strnad H."/>
            <person name="Ridl J."/>
            <person name="Paces J."/>
            <person name="Kolar M."/>
            <person name="Vlcek C."/>
            <person name="Paces V."/>
        </authorList>
    </citation>
    <scope>NUCLEOTIDE SEQUENCE [LARGE SCALE GENOMIC DNA]</scope>
    <source>
        <strain evidence="4">A8</strain>
        <plasmid evidence="4">pA82</plasmid>
    </source>
</reference>
<feature type="compositionally biased region" description="Basic and acidic residues" evidence="1">
    <location>
        <begin position="64"/>
        <end position="76"/>
    </location>
</feature>
<dbReference type="InterPro" id="IPR027444">
    <property type="entry name" value="H-NS_C_dom"/>
</dbReference>
<geneLocation type="plasmid" evidence="3 4">
    <name>pA82</name>
</geneLocation>
<dbReference type="Pfam" id="PF00816">
    <property type="entry name" value="Histone_HNS"/>
    <property type="match status" value="1"/>
</dbReference>
<dbReference type="eggNOG" id="COG2916">
    <property type="taxonomic scope" value="Bacteria"/>
</dbReference>
<feature type="region of interest" description="Disordered" evidence="1">
    <location>
        <begin position="64"/>
        <end position="85"/>
    </location>
</feature>
<dbReference type="OrthoDB" id="5297879at2"/>
<protein>
    <submittedName>
        <fullName evidence="3">Histone family protein nucleoid-structuring protein H-NS family protein</fullName>
    </submittedName>
</protein>
<evidence type="ECO:0000313" key="3">
    <source>
        <dbReference type="EMBL" id="ADP20168.1"/>
    </source>
</evidence>
<dbReference type="SMART" id="SM00528">
    <property type="entry name" value="HNS"/>
    <property type="match status" value="1"/>
</dbReference>
<accession>E3HYL4</accession>
<dbReference type="Gene3D" id="4.10.430.10">
    <property type="entry name" value="Histone-like protein H-NS, C-terminal domain"/>
    <property type="match status" value="1"/>
</dbReference>
<proteinExistence type="predicted"/>
<gene>
    <name evidence="3" type="ordered locus">AXYL_06886</name>
</gene>
<dbReference type="AlphaFoldDB" id="E3HYL4"/>
<dbReference type="InterPro" id="IPR037150">
    <property type="entry name" value="H-NS_C_dom_sf"/>
</dbReference>
<dbReference type="EMBL" id="CP002289">
    <property type="protein sequence ID" value="ADP20168.1"/>
    <property type="molecule type" value="Genomic_DNA"/>
</dbReference>
<name>E3HYL4_ACHXA</name>
<evidence type="ECO:0000259" key="2">
    <source>
        <dbReference type="SMART" id="SM00528"/>
    </source>
</evidence>
<sequence>MATKTRPLASLDKVDRELAQLNAQREKLIRTQQDAILHQLRIYAAKALECGISAKALAEEIADVTRARSQKTDGKPRRGRRPVGITKGMRQTFSKRPVAMKYISPEGHTWSGLGRAPGWIAGYSKEDREQFLIEKLPAALPSDN</sequence>
<feature type="domain" description="DNA-binding protein H-NS-like C-terminal" evidence="2">
    <location>
        <begin position="92"/>
        <end position="133"/>
    </location>
</feature>
<dbReference type="Proteomes" id="UP000006876">
    <property type="component" value="Plasmid pA82"/>
</dbReference>
<keyword evidence="3" id="KW-0614">Plasmid</keyword>
<evidence type="ECO:0000256" key="1">
    <source>
        <dbReference type="SAM" id="MobiDB-lite"/>
    </source>
</evidence>
<dbReference type="SUPFAM" id="SSF81273">
    <property type="entry name" value="H-NS histone-like proteins"/>
    <property type="match status" value="1"/>
</dbReference>
<dbReference type="KEGG" id="axy:AXYL_06886"/>